<accession>A0A4R5BNS3</accession>
<organism evidence="2 3">
    <name type="scientific">Actinomadura rubrisoli</name>
    <dbReference type="NCBI Taxonomy" id="2530368"/>
    <lineage>
        <taxon>Bacteria</taxon>
        <taxon>Bacillati</taxon>
        <taxon>Actinomycetota</taxon>
        <taxon>Actinomycetes</taxon>
        <taxon>Streptosporangiales</taxon>
        <taxon>Thermomonosporaceae</taxon>
        <taxon>Actinomadura</taxon>
    </lineage>
</organism>
<dbReference type="Proteomes" id="UP000294513">
    <property type="component" value="Unassembled WGS sequence"/>
</dbReference>
<dbReference type="EMBL" id="SMKU01000070">
    <property type="protein sequence ID" value="TDD87545.1"/>
    <property type="molecule type" value="Genomic_DNA"/>
</dbReference>
<dbReference type="RefSeq" id="WP_131893945.1">
    <property type="nucleotide sequence ID" value="NZ_SMKU01000070.1"/>
</dbReference>
<keyword evidence="3" id="KW-1185">Reference proteome</keyword>
<sequence>MEPSGELGPLGGDVQQRSADVAACVDDHALDRGELSTHGPDERSRADRVLGATLDGQDGGQGFHDG</sequence>
<name>A0A4R5BNS3_9ACTN</name>
<feature type="region of interest" description="Disordered" evidence="1">
    <location>
        <begin position="31"/>
        <end position="66"/>
    </location>
</feature>
<evidence type="ECO:0000313" key="2">
    <source>
        <dbReference type="EMBL" id="TDD87545.1"/>
    </source>
</evidence>
<proteinExistence type="predicted"/>
<dbReference type="AlphaFoldDB" id="A0A4R5BNS3"/>
<evidence type="ECO:0000313" key="3">
    <source>
        <dbReference type="Proteomes" id="UP000294513"/>
    </source>
</evidence>
<feature type="compositionally biased region" description="Gly residues" evidence="1">
    <location>
        <begin position="57"/>
        <end position="66"/>
    </location>
</feature>
<evidence type="ECO:0000256" key="1">
    <source>
        <dbReference type="SAM" id="MobiDB-lite"/>
    </source>
</evidence>
<protein>
    <submittedName>
        <fullName evidence="2">Uncharacterized protein</fullName>
    </submittedName>
</protein>
<comment type="caution">
    <text evidence="2">The sequence shown here is derived from an EMBL/GenBank/DDBJ whole genome shotgun (WGS) entry which is preliminary data.</text>
</comment>
<gene>
    <name evidence="2" type="ORF">E1298_16070</name>
</gene>
<feature type="compositionally biased region" description="Basic and acidic residues" evidence="1">
    <location>
        <begin position="31"/>
        <end position="48"/>
    </location>
</feature>
<reference evidence="2 3" key="1">
    <citation type="submission" date="2019-03" db="EMBL/GenBank/DDBJ databases">
        <title>Draft genome sequences of novel Actinobacteria.</title>
        <authorList>
            <person name="Sahin N."/>
            <person name="Ay H."/>
            <person name="Saygin H."/>
        </authorList>
    </citation>
    <scope>NUCLEOTIDE SEQUENCE [LARGE SCALE GENOMIC DNA]</scope>
    <source>
        <strain evidence="2 3">H3C3</strain>
    </source>
</reference>